<accession>A0A1Y6BY25</accession>
<evidence type="ECO:0000313" key="4">
    <source>
        <dbReference type="Proteomes" id="UP000192917"/>
    </source>
</evidence>
<dbReference type="EMBL" id="FWZX01000009">
    <property type="protein sequence ID" value="SMF26943.1"/>
    <property type="molecule type" value="Genomic_DNA"/>
</dbReference>
<protein>
    <submittedName>
        <fullName evidence="3">Uncharacterized protein</fullName>
    </submittedName>
</protein>
<reference evidence="3 4" key="1">
    <citation type="submission" date="2017-04" db="EMBL/GenBank/DDBJ databases">
        <authorList>
            <person name="Afonso C.L."/>
            <person name="Miller P.J."/>
            <person name="Scott M.A."/>
            <person name="Spackman E."/>
            <person name="Goraichik I."/>
            <person name="Dimitrov K.M."/>
            <person name="Suarez D.L."/>
            <person name="Swayne D.E."/>
        </authorList>
    </citation>
    <scope>NUCLEOTIDE SEQUENCE [LARGE SCALE GENOMIC DNA]</scope>
    <source>
        <strain evidence="3 4">USBA 355</strain>
    </source>
</reference>
<feature type="compositionally biased region" description="Low complexity" evidence="1">
    <location>
        <begin position="99"/>
        <end position="113"/>
    </location>
</feature>
<evidence type="ECO:0000256" key="2">
    <source>
        <dbReference type="SAM" id="Phobius"/>
    </source>
</evidence>
<gene>
    <name evidence="3" type="ORF">SAMN05428998_10942</name>
</gene>
<sequence length="363" mass="37352">MRQFCGTSIFLLLAAGVLAGYRQALLAWFGFEPLRAGDWRAIWHAVEGGAAFATPYQLAWLALHPAALLLLLLALPAARRTADPLSRGIGRLWRSCRGASPSASSAGRPLGAPEATVEGGVRAPVDRALPQRAAAPLWDGGSVRPHADGAAASAPCPASPAPPGPVLRSEPGPAEPGPGRDGPLAAGNRAASAPESGSGRSPVLAAVLAARGFGHAGPGRLLGPLSRTLLPEGTPDELELFVGGADGTLYLFALCHGAVDRRSVVAAAGLAYWLEELLEPLLPAGAGRPSPRSPSSPRQATGADLVTWLLSEDLPAETDLEQPAREHDVLLAGGRQGLRSLPRAGRPLPDGLWRAVAELLPVG</sequence>
<feature type="transmembrane region" description="Helical" evidence="2">
    <location>
        <begin position="58"/>
        <end position="78"/>
    </location>
</feature>
<keyword evidence="2" id="KW-0812">Transmembrane</keyword>
<keyword evidence="2" id="KW-1133">Transmembrane helix</keyword>
<keyword evidence="2" id="KW-0472">Membrane</keyword>
<feature type="region of interest" description="Disordered" evidence="1">
    <location>
        <begin position="137"/>
        <end position="200"/>
    </location>
</feature>
<evidence type="ECO:0000256" key="1">
    <source>
        <dbReference type="SAM" id="MobiDB-lite"/>
    </source>
</evidence>
<keyword evidence="4" id="KW-1185">Reference proteome</keyword>
<name>A0A1Y6BY25_9PROT</name>
<dbReference type="AlphaFoldDB" id="A0A1Y6BY25"/>
<feature type="region of interest" description="Disordered" evidence="1">
    <location>
        <begin position="99"/>
        <end position="123"/>
    </location>
</feature>
<dbReference type="Proteomes" id="UP000192917">
    <property type="component" value="Unassembled WGS sequence"/>
</dbReference>
<proteinExistence type="predicted"/>
<organism evidence="3 4">
    <name type="scientific">Tistlia consotensis USBA 355</name>
    <dbReference type="NCBI Taxonomy" id="560819"/>
    <lineage>
        <taxon>Bacteria</taxon>
        <taxon>Pseudomonadati</taxon>
        <taxon>Pseudomonadota</taxon>
        <taxon>Alphaproteobacteria</taxon>
        <taxon>Rhodospirillales</taxon>
        <taxon>Rhodovibrionaceae</taxon>
        <taxon>Tistlia</taxon>
    </lineage>
</organism>
<evidence type="ECO:0000313" key="3">
    <source>
        <dbReference type="EMBL" id="SMF26943.1"/>
    </source>
</evidence>